<name>A0A251ZT35_9PROT</name>
<protein>
    <recommendedName>
        <fullName evidence="3">DUF2184 domain-containing protein</fullName>
    </recommendedName>
</protein>
<evidence type="ECO:0000313" key="2">
    <source>
        <dbReference type="Proteomes" id="UP000194946"/>
    </source>
</evidence>
<reference evidence="2" key="1">
    <citation type="submission" date="2014-06" db="EMBL/GenBank/DDBJ databases">
        <authorList>
            <person name="Winans N.J."/>
            <person name="Newell P.D."/>
            <person name="Douglas A.E."/>
        </authorList>
    </citation>
    <scope>NUCLEOTIDE SEQUENCE [LARGE SCALE GENOMIC DNA]</scope>
    <source>
        <strain evidence="2">DmL_052</strain>
    </source>
</reference>
<keyword evidence="2" id="KW-1185">Reference proteome</keyword>
<comment type="caution">
    <text evidence="1">The sequence shown here is derived from an EMBL/GenBank/DDBJ whole genome shotgun (WGS) entry which is preliminary data.</text>
</comment>
<dbReference type="Proteomes" id="UP000194946">
    <property type="component" value="Unassembled WGS sequence"/>
</dbReference>
<dbReference type="RefSeq" id="WP_008854375.1">
    <property type="nucleotide sequence ID" value="NZ_JOPB01000015.1"/>
</dbReference>
<dbReference type="Pfam" id="PF09950">
    <property type="entry name" value="Major_capside"/>
    <property type="match status" value="1"/>
</dbReference>
<organism evidence="1 2">
    <name type="scientific">Commensalibacter intestini</name>
    <dbReference type="NCBI Taxonomy" id="479936"/>
    <lineage>
        <taxon>Bacteria</taxon>
        <taxon>Pseudomonadati</taxon>
        <taxon>Pseudomonadota</taxon>
        <taxon>Alphaproteobacteria</taxon>
        <taxon>Acetobacterales</taxon>
        <taxon>Acetobacteraceae</taxon>
    </lineage>
</organism>
<evidence type="ECO:0000313" key="1">
    <source>
        <dbReference type="EMBL" id="OUI77829.1"/>
    </source>
</evidence>
<dbReference type="AlphaFoldDB" id="A0A251ZT35"/>
<dbReference type="EMBL" id="JOPB01000015">
    <property type="protein sequence ID" value="OUI77829.1"/>
    <property type="molecule type" value="Genomic_DNA"/>
</dbReference>
<gene>
    <name evidence="1" type="ORF">HK18_01040</name>
</gene>
<sequence length="356" mass="39591">MTIQTKSWARDRAILANEFGIHLPNVMDYSNNARVGDSAFSAVTTANNTIPSQFTTYIDPQIIDVLTAPLKAAQIYGEAKKGDWLHDTMMFTVVEPAGDVAAYGDFHQAGYSRMNTNFPQRQQFLVQAFAEWGDREVGRAGLANIDLPSRKRLAAALLLNHWQNQSYFFGVSNLQNYGALNDPNLLAPIAPKVKASEKTAWEDATAKEIYEDIQELYRELQSQTQGVVNLDNAVDMDSPLKLVVSNNVQAYLLKTNEYGISVLDLLKKNFPNLVQMSAPQLSLDAVGEESDNKKIELVQLFVENYQGIDTFTCAFSEKLRSHGVVRESSSMKEKLTQGSWGTILTRPVLVAQMIGV</sequence>
<evidence type="ECO:0008006" key="3">
    <source>
        <dbReference type="Google" id="ProtNLM"/>
    </source>
</evidence>
<dbReference type="InterPro" id="IPR020049">
    <property type="entry name" value="Major_capsid-like"/>
</dbReference>
<accession>A0A251ZT35</accession>
<proteinExistence type="predicted"/>